<dbReference type="Proteomes" id="UP000628984">
    <property type="component" value="Unassembled WGS sequence"/>
</dbReference>
<evidence type="ECO:0000256" key="2">
    <source>
        <dbReference type="ARBA" id="ARBA00022603"/>
    </source>
</evidence>
<keyword evidence="3" id="KW-0808">Transferase</keyword>
<organism evidence="4 5">
    <name type="scientific">Gemmobacter lanyuensis</name>
    <dbReference type="NCBI Taxonomy" id="1054497"/>
    <lineage>
        <taxon>Bacteria</taxon>
        <taxon>Pseudomonadati</taxon>
        <taxon>Pseudomonadota</taxon>
        <taxon>Alphaproteobacteria</taxon>
        <taxon>Rhodobacterales</taxon>
        <taxon>Paracoccaceae</taxon>
        <taxon>Gemmobacter</taxon>
    </lineage>
</organism>
<comment type="similarity">
    <text evidence="1">Belongs to the trimethylamine methyltransferase family.</text>
</comment>
<sequence length="378" mass="40221">MTSAPSAAYALLEEKALQAIEQAADRILAEVGIEIQDDPETLAALADQGGVITENRVRIRGGLLRERIARAPRQFIWRGNHPDRDVTVGGDRPVFAPSYGTPNAETLPGQRGLGTLEDYQALVDACEQSTLLDSTGFLLTIAHDRPEETRHLDMARLHLTRSTKPMMGTIISDAALRAVVAESGARPEPGACRLLHMINATPPLVYQANPLRCLRAAAELGQGSLVSSYMMMGATAPTTLAGCLAQGLAEVMLGLALTQIWRPGVPVVGGLFAIPFSMQYMGPIFGGPESQLVQMAGVQLVHRLGVPARGDGMVTSSKNNDAQAGYDGANTLGAARRSGADLILHTTGWLEAGRTQNLWKFRSDEAIILGRSPQAAGT</sequence>
<evidence type="ECO:0000313" key="4">
    <source>
        <dbReference type="EMBL" id="GGW34767.1"/>
    </source>
</evidence>
<dbReference type="GO" id="GO:0032259">
    <property type="term" value="P:methylation"/>
    <property type="evidence" value="ECO:0007669"/>
    <property type="project" value="UniProtKB-KW"/>
</dbReference>
<gene>
    <name evidence="4" type="ORF">GCM10011452_24010</name>
</gene>
<keyword evidence="5" id="KW-1185">Reference proteome</keyword>
<dbReference type="Gene3D" id="3.20.20.480">
    <property type="entry name" value="Trimethylamine methyltransferase-like"/>
    <property type="match status" value="1"/>
</dbReference>
<dbReference type="InterPro" id="IPR010426">
    <property type="entry name" value="MTTB_MeTrfase"/>
</dbReference>
<dbReference type="AlphaFoldDB" id="A0A918MLX8"/>
<dbReference type="Pfam" id="PF06253">
    <property type="entry name" value="MTTB"/>
    <property type="match status" value="1"/>
</dbReference>
<keyword evidence="2 4" id="KW-0489">Methyltransferase</keyword>
<dbReference type="EMBL" id="BMYQ01000007">
    <property type="protein sequence ID" value="GGW34767.1"/>
    <property type="molecule type" value="Genomic_DNA"/>
</dbReference>
<comment type="caution">
    <text evidence="4">The sequence shown here is derived from an EMBL/GenBank/DDBJ whole genome shotgun (WGS) entry which is preliminary data.</text>
</comment>
<accession>A0A918MLX8</accession>
<reference evidence="4" key="2">
    <citation type="submission" date="2020-09" db="EMBL/GenBank/DDBJ databases">
        <authorList>
            <person name="Sun Q."/>
            <person name="Kim S."/>
        </authorList>
    </citation>
    <scope>NUCLEOTIDE SEQUENCE</scope>
    <source>
        <strain evidence="4">KCTC 23714</strain>
    </source>
</reference>
<name>A0A918MLX8_9RHOB</name>
<dbReference type="GO" id="GO:0008168">
    <property type="term" value="F:methyltransferase activity"/>
    <property type="evidence" value="ECO:0007669"/>
    <property type="project" value="UniProtKB-KW"/>
</dbReference>
<dbReference type="RefSeq" id="WP_189634116.1">
    <property type="nucleotide sequence ID" value="NZ_BMYQ01000007.1"/>
</dbReference>
<evidence type="ECO:0000313" key="5">
    <source>
        <dbReference type="Proteomes" id="UP000628984"/>
    </source>
</evidence>
<dbReference type="InterPro" id="IPR038601">
    <property type="entry name" value="MttB-like_sf"/>
</dbReference>
<reference evidence="4" key="1">
    <citation type="journal article" date="2014" name="Int. J. Syst. Evol. Microbiol.">
        <title>Complete genome sequence of Corynebacterium casei LMG S-19264T (=DSM 44701T), isolated from a smear-ripened cheese.</title>
        <authorList>
            <consortium name="US DOE Joint Genome Institute (JGI-PGF)"/>
            <person name="Walter F."/>
            <person name="Albersmeier A."/>
            <person name="Kalinowski J."/>
            <person name="Ruckert C."/>
        </authorList>
    </citation>
    <scope>NUCLEOTIDE SEQUENCE</scope>
    <source>
        <strain evidence="4">KCTC 23714</strain>
    </source>
</reference>
<evidence type="ECO:0000256" key="1">
    <source>
        <dbReference type="ARBA" id="ARBA00007137"/>
    </source>
</evidence>
<dbReference type="GO" id="GO:0015948">
    <property type="term" value="P:methanogenesis"/>
    <property type="evidence" value="ECO:0007669"/>
    <property type="project" value="InterPro"/>
</dbReference>
<evidence type="ECO:0000256" key="3">
    <source>
        <dbReference type="ARBA" id="ARBA00022679"/>
    </source>
</evidence>
<proteinExistence type="inferred from homology"/>
<protein>
    <submittedName>
        <fullName evidence="4">Methyltransferase</fullName>
    </submittedName>
</protein>